<evidence type="ECO:0000256" key="3">
    <source>
        <dbReference type="ARBA" id="ARBA00012601"/>
    </source>
</evidence>
<keyword evidence="6" id="KW-0119">Carbohydrate metabolism</keyword>
<reference evidence="11" key="1">
    <citation type="journal article" date="2017" name="Front. Plant Sci.">
        <title>Climate Clever Clovers: New Paradigm to Reduce the Environmental Footprint of Ruminants by Breeding Low Methanogenic Forages Utilizing Haplotype Variation.</title>
        <authorList>
            <person name="Kaur P."/>
            <person name="Appels R."/>
            <person name="Bayer P.E."/>
            <person name="Keeble-Gagnere G."/>
            <person name="Wang J."/>
            <person name="Hirakawa H."/>
            <person name="Shirasawa K."/>
            <person name="Vercoe P."/>
            <person name="Stefanova K."/>
            <person name="Durmic Z."/>
            <person name="Nichols P."/>
            <person name="Revell C."/>
            <person name="Isobe S.N."/>
            <person name="Edwards D."/>
            <person name="Erskine W."/>
        </authorList>
    </citation>
    <scope>NUCLEOTIDE SEQUENCE [LARGE SCALE GENOMIC DNA]</scope>
    <source>
        <strain evidence="11">cv. Daliak</strain>
    </source>
</reference>
<keyword evidence="8" id="KW-0624">Polysaccharide degradation</keyword>
<evidence type="ECO:0000256" key="6">
    <source>
        <dbReference type="ARBA" id="ARBA00023277"/>
    </source>
</evidence>
<gene>
    <name evidence="10" type="ORF">TSUD_13090</name>
</gene>
<comment type="similarity">
    <text evidence="2">Belongs to the glycosyl hydrolase 9 (cellulase E) family.</text>
</comment>
<dbReference type="SUPFAM" id="SSF48208">
    <property type="entry name" value="Six-hairpin glycosidases"/>
    <property type="match status" value="1"/>
</dbReference>
<dbReference type="OrthoDB" id="10257085at2759"/>
<evidence type="ECO:0000259" key="9">
    <source>
        <dbReference type="Pfam" id="PF00759"/>
    </source>
</evidence>
<dbReference type="EMBL" id="DF974048">
    <property type="protein sequence ID" value="GAU44498.1"/>
    <property type="molecule type" value="Genomic_DNA"/>
</dbReference>
<feature type="domain" description="Glycoside hydrolase family 9" evidence="9">
    <location>
        <begin position="1"/>
        <end position="32"/>
    </location>
</feature>
<dbReference type="GO" id="GO:0030245">
    <property type="term" value="P:cellulose catabolic process"/>
    <property type="evidence" value="ECO:0007669"/>
    <property type="project" value="UniProtKB-KW"/>
</dbReference>
<evidence type="ECO:0000256" key="7">
    <source>
        <dbReference type="ARBA" id="ARBA00023295"/>
    </source>
</evidence>
<sequence>MDTSRTSYKIDEQHPGSDLAAETAAALAAASIDELVWAAAWLHRASSLKKYLDYLGGVGDTGGARTMFSWDDKYVGAQILVAKLILEGGVESSGGLLWFQPWGNNQYVSTATFVMSTYSQYLSAKQVSLQCSGGDVSPSDLTSLVQAQVI</sequence>
<evidence type="ECO:0000256" key="1">
    <source>
        <dbReference type="ARBA" id="ARBA00000966"/>
    </source>
</evidence>
<keyword evidence="7" id="KW-0326">Glycosidase</keyword>
<organism evidence="10 11">
    <name type="scientific">Trifolium subterraneum</name>
    <name type="common">Subterranean clover</name>
    <dbReference type="NCBI Taxonomy" id="3900"/>
    <lineage>
        <taxon>Eukaryota</taxon>
        <taxon>Viridiplantae</taxon>
        <taxon>Streptophyta</taxon>
        <taxon>Embryophyta</taxon>
        <taxon>Tracheophyta</taxon>
        <taxon>Spermatophyta</taxon>
        <taxon>Magnoliopsida</taxon>
        <taxon>eudicotyledons</taxon>
        <taxon>Gunneridae</taxon>
        <taxon>Pentapetalae</taxon>
        <taxon>rosids</taxon>
        <taxon>fabids</taxon>
        <taxon>Fabales</taxon>
        <taxon>Fabaceae</taxon>
        <taxon>Papilionoideae</taxon>
        <taxon>50 kb inversion clade</taxon>
        <taxon>NPAAA clade</taxon>
        <taxon>Hologalegina</taxon>
        <taxon>IRL clade</taxon>
        <taxon>Trifolieae</taxon>
        <taxon>Trifolium</taxon>
    </lineage>
</organism>
<dbReference type="Pfam" id="PF00759">
    <property type="entry name" value="Glyco_hydro_9"/>
    <property type="match status" value="2"/>
</dbReference>
<accession>A0A2Z6NJ13</accession>
<dbReference type="GO" id="GO:0008810">
    <property type="term" value="F:cellulase activity"/>
    <property type="evidence" value="ECO:0007669"/>
    <property type="project" value="UniProtKB-EC"/>
</dbReference>
<proteinExistence type="inferred from homology"/>
<evidence type="ECO:0000313" key="11">
    <source>
        <dbReference type="Proteomes" id="UP000242715"/>
    </source>
</evidence>
<dbReference type="AlphaFoldDB" id="A0A2Z6NJ13"/>
<evidence type="ECO:0000256" key="8">
    <source>
        <dbReference type="ARBA" id="ARBA00023326"/>
    </source>
</evidence>
<protein>
    <recommendedName>
        <fullName evidence="3">cellulase</fullName>
        <ecNumber evidence="3">3.2.1.4</ecNumber>
    </recommendedName>
</protein>
<dbReference type="PANTHER" id="PTHR22298">
    <property type="entry name" value="ENDO-1,4-BETA-GLUCANASE"/>
    <property type="match status" value="1"/>
</dbReference>
<feature type="domain" description="Glycoside hydrolase family 9" evidence="9">
    <location>
        <begin position="33"/>
        <end position="133"/>
    </location>
</feature>
<dbReference type="InterPro" id="IPR008928">
    <property type="entry name" value="6-hairpin_glycosidase_sf"/>
</dbReference>
<name>A0A2Z6NJ13_TRISU</name>
<dbReference type="InterPro" id="IPR001701">
    <property type="entry name" value="Glyco_hydro_9"/>
</dbReference>
<keyword evidence="4" id="KW-0378">Hydrolase</keyword>
<dbReference type="Proteomes" id="UP000242715">
    <property type="component" value="Unassembled WGS sequence"/>
</dbReference>
<evidence type="ECO:0000256" key="5">
    <source>
        <dbReference type="ARBA" id="ARBA00023001"/>
    </source>
</evidence>
<evidence type="ECO:0000256" key="4">
    <source>
        <dbReference type="ARBA" id="ARBA00022801"/>
    </source>
</evidence>
<keyword evidence="5" id="KW-0136">Cellulose degradation</keyword>
<comment type="catalytic activity">
    <reaction evidence="1">
        <text>Endohydrolysis of (1-&gt;4)-beta-D-glucosidic linkages in cellulose, lichenin and cereal beta-D-glucans.</text>
        <dbReference type="EC" id="3.2.1.4"/>
    </reaction>
</comment>
<dbReference type="EC" id="3.2.1.4" evidence="3"/>
<evidence type="ECO:0000313" key="10">
    <source>
        <dbReference type="EMBL" id="GAU44498.1"/>
    </source>
</evidence>
<dbReference type="Gene3D" id="1.50.10.10">
    <property type="match status" value="3"/>
</dbReference>
<dbReference type="InterPro" id="IPR012341">
    <property type="entry name" value="6hp_glycosidase-like_sf"/>
</dbReference>
<keyword evidence="11" id="KW-1185">Reference proteome</keyword>
<evidence type="ECO:0000256" key="2">
    <source>
        <dbReference type="ARBA" id="ARBA00007072"/>
    </source>
</evidence>